<evidence type="ECO:0000256" key="1">
    <source>
        <dbReference type="SAM" id="MobiDB-lite"/>
    </source>
</evidence>
<dbReference type="KEGG" id="nao:Y958_28290"/>
<dbReference type="AlphaFoldDB" id="A0A248K1P4"/>
<dbReference type="EMBL" id="CP022112">
    <property type="protein sequence ID" value="ASG24740.1"/>
    <property type="molecule type" value="Genomic_DNA"/>
</dbReference>
<evidence type="ECO:0000313" key="2">
    <source>
        <dbReference type="EMBL" id="ASG24740.1"/>
    </source>
</evidence>
<organism evidence="2 3">
    <name type="scientific">Nitrospirillum viridazoti CBAmc</name>
    <dbReference type="NCBI Taxonomy" id="1441467"/>
    <lineage>
        <taxon>Bacteria</taxon>
        <taxon>Pseudomonadati</taxon>
        <taxon>Pseudomonadota</taxon>
        <taxon>Alphaproteobacteria</taxon>
        <taxon>Rhodospirillales</taxon>
        <taxon>Azospirillaceae</taxon>
        <taxon>Nitrospirillum</taxon>
        <taxon>Nitrospirillum viridazoti</taxon>
    </lineage>
</organism>
<feature type="region of interest" description="Disordered" evidence="1">
    <location>
        <begin position="1"/>
        <end position="27"/>
    </location>
</feature>
<dbReference type="Proteomes" id="UP000197153">
    <property type="component" value="Chromosome 3"/>
</dbReference>
<protein>
    <submittedName>
        <fullName evidence="2">Uncharacterized protein</fullName>
    </submittedName>
</protein>
<feature type="compositionally biased region" description="Pro residues" evidence="1">
    <location>
        <begin position="1"/>
        <end position="15"/>
    </location>
</feature>
<name>A0A248K1P4_9PROT</name>
<evidence type="ECO:0000313" key="3">
    <source>
        <dbReference type="Proteomes" id="UP000197153"/>
    </source>
</evidence>
<reference evidence="2 3" key="1">
    <citation type="submission" date="2017-06" db="EMBL/GenBank/DDBJ databases">
        <title>Complete genome sequence of Nitrospirillum amazonense strain CBAmC, an endophytic nitrogen-fixing and plant growth-promoting bacterium, isolated from sugarcane.</title>
        <authorList>
            <person name="Schwab S."/>
            <person name="dos Santos Teixeira K.R."/>
            <person name="Simoes Araujo J.L."/>
            <person name="Soares Vidal M."/>
            <person name="Borges de Freitas H.R."/>
            <person name="Rivello Crivelaro A.L."/>
            <person name="Bueno de Camargo Nunes A."/>
            <person name="dos Santos C.M."/>
            <person name="Palmeira da Silva Rosa D."/>
            <person name="da Silva Padilha D."/>
            <person name="da Silva E."/>
            <person name="Araujo Terra L."/>
            <person name="Soares Mendes V."/>
            <person name="Farinelli L."/>
            <person name="Magalhaes Cruz L."/>
            <person name="Baldani J.I."/>
        </authorList>
    </citation>
    <scope>NUCLEOTIDE SEQUENCE [LARGE SCALE GENOMIC DNA]</scope>
    <source>
        <strain evidence="2 3">CBAmC</strain>
    </source>
</reference>
<proteinExistence type="predicted"/>
<gene>
    <name evidence="2" type="ORF">Y958_28290</name>
</gene>
<keyword evidence="3" id="KW-1185">Reference proteome</keyword>
<accession>A0A248K1P4</accession>
<sequence length="197" mass="20884">MVSLPAPPPSVSKPEPPTRESLPAPPLMMSLPTLELMTSLVEEPMMLSLPVPAMTVFTPPEPVPEPPLNTRKLLPESPTTTLPPLLASRNRAVVLPAAVPVSTTDVREGSAMTLVTTLLPAEVPAAVWDRSTAASVGLPLEPETTTLLTELTVVVPNVMVEDRVWVGVLDDVGATEAMLSVPLLFARIPDRAVVILS</sequence>